<sequence length="68" mass="7419">MEEPIVMGSDFPHTEGMAESADFRELIAELDESAQDDIMFHNAQQLISRGAGGEVPPGPMAENSCVRR</sequence>
<keyword evidence="3" id="KW-1185">Reference proteome</keyword>
<dbReference type="InterPro" id="IPR032466">
    <property type="entry name" value="Metal_Hydrolase"/>
</dbReference>
<organism evidence="2 3">
    <name type="scientific">Streptomyces prunicolor</name>
    <dbReference type="NCBI Taxonomy" id="67348"/>
    <lineage>
        <taxon>Bacteria</taxon>
        <taxon>Bacillati</taxon>
        <taxon>Actinomycetota</taxon>
        <taxon>Actinomycetes</taxon>
        <taxon>Kitasatosporales</taxon>
        <taxon>Streptomycetaceae</taxon>
        <taxon>Streptomyces</taxon>
    </lineage>
</organism>
<name>A0ABU4FBM1_9ACTN</name>
<dbReference type="Proteomes" id="UP001187346">
    <property type="component" value="Unassembled WGS sequence"/>
</dbReference>
<evidence type="ECO:0000313" key="2">
    <source>
        <dbReference type="EMBL" id="MDV7217994.1"/>
    </source>
</evidence>
<feature type="region of interest" description="Disordered" evidence="1">
    <location>
        <begin position="49"/>
        <end position="68"/>
    </location>
</feature>
<dbReference type="SUPFAM" id="SSF51556">
    <property type="entry name" value="Metallo-dependent hydrolases"/>
    <property type="match status" value="1"/>
</dbReference>
<comment type="caution">
    <text evidence="2">The sequence shown here is derived from an EMBL/GenBank/DDBJ whole genome shotgun (WGS) entry which is preliminary data.</text>
</comment>
<protein>
    <recommendedName>
        <fullName evidence="4">Amidohydrolase-related domain-containing protein</fullName>
    </recommendedName>
</protein>
<evidence type="ECO:0008006" key="4">
    <source>
        <dbReference type="Google" id="ProtNLM"/>
    </source>
</evidence>
<dbReference type="Gene3D" id="3.20.20.140">
    <property type="entry name" value="Metal-dependent hydrolases"/>
    <property type="match status" value="1"/>
</dbReference>
<evidence type="ECO:0000256" key="1">
    <source>
        <dbReference type="SAM" id="MobiDB-lite"/>
    </source>
</evidence>
<reference evidence="2 3" key="1">
    <citation type="submission" date="2023-10" db="EMBL/GenBank/DDBJ databases">
        <title>Characterization of rhizosphere-enriched actinobacteria from wheat plants lab-grown on chernevaya soil.</title>
        <authorList>
            <person name="Tikhonova E.N."/>
            <person name="Konopkin A."/>
            <person name="Kravchenko I.K."/>
        </authorList>
    </citation>
    <scope>NUCLEOTIDE SEQUENCE [LARGE SCALE GENOMIC DNA]</scope>
    <source>
        <strain evidence="2 3">RR29</strain>
    </source>
</reference>
<dbReference type="EMBL" id="JAWMAJ010000057">
    <property type="protein sequence ID" value="MDV7217994.1"/>
    <property type="molecule type" value="Genomic_DNA"/>
</dbReference>
<gene>
    <name evidence="2" type="ORF">R5A26_18765</name>
</gene>
<dbReference type="RefSeq" id="WP_317772144.1">
    <property type="nucleotide sequence ID" value="NZ_JAWMAJ010000057.1"/>
</dbReference>
<evidence type="ECO:0000313" key="3">
    <source>
        <dbReference type="Proteomes" id="UP001187346"/>
    </source>
</evidence>
<proteinExistence type="predicted"/>
<accession>A0ABU4FBM1</accession>